<dbReference type="SUPFAM" id="SSF47413">
    <property type="entry name" value="lambda repressor-like DNA-binding domains"/>
    <property type="match status" value="1"/>
</dbReference>
<reference evidence="2 3" key="1">
    <citation type="journal article" date="2012" name="PLoS Genet.">
        <title>Comparative Genomics of Plant-Associated Pseudomonas spp.: Insights into Diversity and Inheritance of Traits Involved in Multitrophic Interactions.</title>
        <authorList>
            <person name="Loper J.E."/>
            <person name="Hassan K.A."/>
            <person name="Mavrodi D.V."/>
            <person name="Davis E.W.II."/>
            <person name="Lim C.K."/>
            <person name="Shaffer B.T."/>
            <person name="Elbourne L.D."/>
            <person name="Stockwell V.O."/>
            <person name="Hartney S.L."/>
            <person name="Breakwell K."/>
            <person name="Henkels M.D."/>
            <person name="Tetu S.G."/>
            <person name="Rangel L.I."/>
            <person name="Kidarsa T.A."/>
            <person name="Wilson N.L."/>
            <person name="van de Mortel J.E."/>
            <person name="Song C."/>
            <person name="Blumhagen R."/>
            <person name="Radune D."/>
            <person name="Hostetler J.B."/>
            <person name="Brinkac L.M."/>
            <person name="Durkin A.S."/>
            <person name="Kluepfel D.A."/>
            <person name="Wechter W.P."/>
            <person name="Anderson A.J."/>
            <person name="Kim Y.C."/>
            <person name="Pierson L.S.III."/>
            <person name="Pierson E.A."/>
            <person name="Lindow S.E."/>
            <person name="Kobayashi D.Y."/>
            <person name="Raaijmakers J.M."/>
            <person name="Weller D.M."/>
            <person name="Thomashow L.S."/>
            <person name="Allen A.E."/>
            <person name="Paulsen I.T."/>
        </authorList>
    </citation>
    <scope>NUCLEOTIDE SEQUENCE [LARGE SCALE GENOMIC DNA]</scope>
    <source>
        <strain evidence="2 3">O6</strain>
    </source>
</reference>
<gene>
    <name evidence="2" type="ORF">PchlO6_1223</name>
</gene>
<dbReference type="AlphaFoldDB" id="A0AB33WST3"/>
<evidence type="ECO:0000313" key="3">
    <source>
        <dbReference type="Proteomes" id="UP000003790"/>
    </source>
</evidence>
<dbReference type="InterPro" id="IPR001387">
    <property type="entry name" value="Cro/C1-type_HTH"/>
</dbReference>
<dbReference type="CDD" id="cd00093">
    <property type="entry name" value="HTH_XRE"/>
    <property type="match status" value="1"/>
</dbReference>
<evidence type="ECO:0000313" key="2">
    <source>
        <dbReference type="EMBL" id="EIM16149.1"/>
    </source>
</evidence>
<protein>
    <submittedName>
        <fullName evidence="2">DNA-binding protein</fullName>
    </submittedName>
</protein>
<organism evidence="2 3">
    <name type="scientific">Pseudomonas chlororaphis O6</name>
    <dbReference type="NCBI Taxonomy" id="1037915"/>
    <lineage>
        <taxon>Bacteria</taxon>
        <taxon>Pseudomonadati</taxon>
        <taxon>Pseudomonadota</taxon>
        <taxon>Gammaproteobacteria</taxon>
        <taxon>Pseudomonadales</taxon>
        <taxon>Pseudomonadaceae</taxon>
        <taxon>Pseudomonas</taxon>
    </lineage>
</organism>
<dbReference type="RefSeq" id="WP_009047250.1">
    <property type="nucleotide sequence ID" value="NZ_CM001490.1"/>
</dbReference>
<keyword evidence="2" id="KW-0238">DNA-binding</keyword>
<feature type="domain" description="HTH cro/C1-type" evidence="1">
    <location>
        <begin position="37"/>
        <end position="88"/>
    </location>
</feature>
<proteinExistence type="predicted"/>
<evidence type="ECO:0000259" key="1">
    <source>
        <dbReference type="PROSITE" id="PS50943"/>
    </source>
</evidence>
<dbReference type="PROSITE" id="PS50943">
    <property type="entry name" value="HTH_CROC1"/>
    <property type="match status" value="1"/>
</dbReference>
<dbReference type="Gene3D" id="1.10.260.40">
    <property type="entry name" value="lambda repressor-like DNA-binding domains"/>
    <property type="match status" value="1"/>
</dbReference>
<sequence length="156" mass="17451">MTAQTIKGLVPAWMLPSAPHEKALPENKSFAESFVIARAQAGLTQRELAAKVGVSLSQICRYELGISRPRPRVLLALAEVFGKTTSPHAPPQEARTATIVTGPWPSYAQFKDLPERERWVLYGSAKAYRESLETQRFAMAESYDDFISRVCRELEL</sequence>
<dbReference type="InterPro" id="IPR010982">
    <property type="entry name" value="Lambda_DNA-bd_dom_sf"/>
</dbReference>
<dbReference type="SMART" id="SM00530">
    <property type="entry name" value="HTH_XRE"/>
    <property type="match status" value="1"/>
</dbReference>
<comment type="caution">
    <text evidence="2">The sequence shown here is derived from an EMBL/GenBank/DDBJ whole genome shotgun (WGS) entry which is preliminary data.</text>
</comment>
<dbReference type="EMBL" id="AHOT01000019">
    <property type="protein sequence ID" value="EIM16149.1"/>
    <property type="molecule type" value="Genomic_DNA"/>
</dbReference>
<dbReference type="GO" id="GO:0003677">
    <property type="term" value="F:DNA binding"/>
    <property type="evidence" value="ECO:0007669"/>
    <property type="project" value="UniProtKB-KW"/>
</dbReference>
<accession>A0AB33WST3</accession>
<dbReference type="Proteomes" id="UP000003790">
    <property type="component" value="Chromosome"/>
</dbReference>
<name>A0AB33WST3_9PSED</name>
<dbReference type="Pfam" id="PF01381">
    <property type="entry name" value="HTH_3"/>
    <property type="match status" value="1"/>
</dbReference>